<dbReference type="Pfam" id="PF04916">
    <property type="entry name" value="Phospholip_B"/>
    <property type="match status" value="1"/>
</dbReference>
<dbReference type="Proteomes" id="UP000275846">
    <property type="component" value="Unassembled WGS sequence"/>
</dbReference>
<dbReference type="Gene3D" id="3.60.60.30">
    <property type="match status" value="1"/>
</dbReference>
<evidence type="ECO:0000313" key="8">
    <source>
        <dbReference type="EMBL" id="VDL87928.1"/>
    </source>
</evidence>
<protein>
    <recommendedName>
        <fullName evidence="7">Phospholipase B-like</fullName>
        <ecNumber evidence="7">3.1.1.-</ecNumber>
    </recommendedName>
</protein>
<evidence type="ECO:0000256" key="2">
    <source>
        <dbReference type="ARBA" id="ARBA00022729"/>
    </source>
</evidence>
<dbReference type="GO" id="GO:0004620">
    <property type="term" value="F:phospholipase activity"/>
    <property type="evidence" value="ECO:0007669"/>
    <property type="project" value="InterPro"/>
</dbReference>
<evidence type="ECO:0000256" key="1">
    <source>
        <dbReference type="ARBA" id="ARBA00007835"/>
    </source>
</evidence>
<keyword evidence="2" id="KW-0732">Signal</keyword>
<evidence type="ECO:0000256" key="6">
    <source>
        <dbReference type="ARBA" id="ARBA00023180"/>
    </source>
</evidence>
<dbReference type="EC" id="3.1.1.-" evidence="7"/>
<evidence type="ECO:0000256" key="4">
    <source>
        <dbReference type="ARBA" id="ARBA00022963"/>
    </source>
</evidence>
<evidence type="ECO:0000256" key="7">
    <source>
        <dbReference type="RuleBase" id="RU364138"/>
    </source>
</evidence>
<dbReference type="AlphaFoldDB" id="A0A183SBE5"/>
<dbReference type="WBParaSite" id="SSLN_0000160101-mRNA-1">
    <property type="protein sequence ID" value="SSLN_0000160101-mRNA-1"/>
    <property type="gene ID" value="SSLN_0000160101"/>
</dbReference>
<dbReference type="PANTHER" id="PTHR12370">
    <property type="entry name" value="PHOSPHOLIPASE B-RELATED"/>
    <property type="match status" value="1"/>
</dbReference>
<proteinExistence type="inferred from homology"/>
<reference evidence="10" key="1">
    <citation type="submission" date="2016-06" db="UniProtKB">
        <authorList>
            <consortium name="WormBaseParasite"/>
        </authorList>
    </citation>
    <scope>IDENTIFICATION</scope>
</reference>
<evidence type="ECO:0000313" key="9">
    <source>
        <dbReference type="Proteomes" id="UP000275846"/>
    </source>
</evidence>
<evidence type="ECO:0000313" key="10">
    <source>
        <dbReference type="WBParaSite" id="SSLN_0000160101-mRNA-1"/>
    </source>
</evidence>
<keyword evidence="4 7" id="KW-0442">Lipid degradation</keyword>
<dbReference type="STRING" id="70667.A0A183SBE5"/>
<dbReference type="EMBL" id="UYSU01003785">
    <property type="protein sequence ID" value="VDL87928.1"/>
    <property type="molecule type" value="Genomic_DNA"/>
</dbReference>
<dbReference type="GO" id="GO:0009395">
    <property type="term" value="P:phospholipid catabolic process"/>
    <property type="evidence" value="ECO:0007669"/>
    <property type="project" value="TreeGrafter"/>
</dbReference>
<dbReference type="InterPro" id="IPR007000">
    <property type="entry name" value="PLipase_B-like"/>
</dbReference>
<accession>A0A183SBE5</accession>
<dbReference type="GO" id="GO:0005576">
    <property type="term" value="C:extracellular region"/>
    <property type="evidence" value="ECO:0007669"/>
    <property type="project" value="TreeGrafter"/>
</dbReference>
<keyword evidence="9" id="KW-1185">Reference proteome</keyword>
<keyword evidence="5 7" id="KW-0443">Lipid metabolism</keyword>
<reference evidence="8 9" key="2">
    <citation type="submission" date="2018-11" db="EMBL/GenBank/DDBJ databases">
        <authorList>
            <consortium name="Pathogen Informatics"/>
        </authorList>
    </citation>
    <scope>NUCLEOTIDE SEQUENCE [LARGE SCALE GENOMIC DNA]</scope>
    <source>
        <strain evidence="8 9">NST_G2</strain>
    </source>
</reference>
<sequence length="158" mass="18023">MLPDKTECVVAFKADDGSYDFSLESDSERLFIPDGERYDFLIPAAVWFNNSIDRLGLLQLSGDLSELTTALGLKEPLQRWRHAGREYHMPSPSCSALIKILPGQNDVYISQVTWQGYSSMLKVAKFYSFAWHLTRDPGLSVFFPASCEDHIQFYLLFN</sequence>
<organism evidence="10">
    <name type="scientific">Schistocephalus solidus</name>
    <name type="common">Tapeworm</name>
    <dbReference type="NCBI Taxonomy" id="70667"/>
    <lineage>
        <taxon>Eukaryota</taxon>
        <taxon>Metazoa</taxon>
        <taxon>Spiralia</taxon>
        <taxon>Lophotrochozoa</taxon>
        <taxon>Platyhelminthes</taxon>
        <taxon>Cestoda</taxon>
        <taxon>Eucestoda</taxon>
        <taxon>Diphyllobothriidea</taxon>
        <taxon>Diphyllobothriidae</taxon>
        <taxon>Schistocephalus</taxon>
    </lineage>
</organism>
<gene>
    <name evidence="8" type="ORF">SSLN_LOCUS1543</name>
</gene>
<comment type="similarity">
    <text evidence="1 7">Belongs to the phospholipase B-like family.</text>
</comment>
<dbReference type="PANTHER" id="PTHR12370:SF3">
    <property type="entry name" value="PHOSPHOLIPASE B-LIKE 2-RELATED"/>
    <property type="match status" value="1"/>
</dbReference>
<name>A0A183SBE5_SCHSO</name>
<comment type="function">
    <text evidence="7">Putative phospholipase.</text>
</comment>
<evidence type="ECO:0000256" key="3">
    <source>
        <dbReference type="ARBA" id="ARBA00022801"/>
    </source>
</evidence>
<keyword evidence="3 7" id="KW-0378">Hydrolase</keyword>
<dbReference type="OrthoDB" id="443524at2759"/>
<evidence type="ECO:0000256" key="5">
    <source>
        <dbReference type="ARBA" id="ARBA00023098"/>
    </source>
</evidence>
<keyword evidence="6" id="KW-0325">Glycoprotein</keyword>